<protein>
    <submittedName>
        <fullName evidence="1">Uncharacterized protein</fullName>
    </submittedName>
</protein>
<accession>A0A1H5RKX4</accession>
<evidence type="ECO:0000313" key="1">
    <source>
        <dbReference type="EMBL" id="SEF38744.1"/>
    </source>
</evidence>
<gene>
    <name evidence="1" type="ORF">SAMN05216334_10128</name>
</gene>
<dbReference type="Proteomes" id="UP000236753">
    <property type="component" value="Unassembled WGS sequence"/>
</dbReference>
<proteinExistence type="predicted"/>
<evidence type="ECO:0000313" key="2">
    <source>
        <dbReference type="Proteomes" id="UP000236753"/>
    </source>
</evidence>
<organism evidence="1 2">
    <name type="scientific">Nitrosomonas ureae</name>
    <dbReference type="NCBI Taxonomy" id="44577"/>
    <lineage>
        <taxon>Bacteria</taxon>
        <taxon>Pseudomonadati</taxon>
        <taxon>Pseudomonadota</taxon>
        <taxon>Betaproteobacteria</taxon>
        <taxon>Nitrosomonadales</taxon>
        <taxon>Nitrosomonadaceae</taxon>
        <taxon>Nitrosomonas</taxon>
    </lineage>
</organism>
<name>A0A1H5RKX4_9PROT</name>
<dbReference type="EMBL" id="FNUX01000001">
    <property type="protein sequence ID" value="SEF38744.1"/>
    <property type="molecule type" value="Genomic_DNA"/>
</dbReference>
<dbReference type="AlphaFoldDB" id="A0A1H5RKX4"/>
<reference evidence="1 2" key="1">
    <citation type="submission" date="2016-10" db="EMBL/GenBank/DDBJ databases">
        <authorList>
            <person name="de Groot N.N."/>
        </authorList>
    </citation>
    <scope>NUCLEOTIDE SEQUENCE [LARGE SCALE GENOMIC DNA]</scope>
    <source>
        <strain evidence="1 2">Nm13</strain>
    </source>
</reference>
<sequence length="70" mass="8144">MPEKYILDHSFPKPKTQLGLQKHFKSMLTAKLGTCGLGLKLYTFMRNSEIAYMTNIIKSRKSYSIIYRVI</sequence>